<feature type="non-terminal residue" evidence="1">
    <location>
        <position position="243"/>
    </location>
</feature>
<comment type="caution">
    <text evidence="1">The sequence shown here is derived from an EMBL/GenBank/DDBJ whole genome shotgun (WGS) entry which is preliminary data.</text>
</comment>
<dbReference type="SUPFAM" id="SSF53271">
    <property type="entry name" value="PRTase-like"/>
    <property type="match status" value="1"/>
</dbReference>
<name>A0A0F9ALQ9_9ZZZZ</name>
<dbReference type="InterPro" id="IPR029057">
    <property type="entry name" value="PRTase-like"/>
</dbReference>
<evidence type="ECO:0000313" key="1">
    <source>
        <dbReference type="EMBL" id="KKK73141.1"/>
    </source>
</evidence>
<gene>
    <name evidence="1" type="ORF">LCGC14_2896820</name>
</gene>
<dbReference type="Gene3D" id="3.40.50.2020">
    <property type="match status" value="1"/>
</dbReference>
<accession>A0A0F9ALQ9</accession>
<protein>
    <submittedName>
        <fullName evidence="1">Uncharacterized protein</fullName>
    </submittedName>
</protein>
<dbReference type="EMBL" id="LAZR01056923">
    <property type="protein sequence ID" value="KKK73141.1"/>
    <property type="molecule type" value="Genomic_DNA"/>
</dbReference>
<proteinExistence type="predicted"/>
<dbReference type="AlphaFoldDB" id="A0A0F9ALQ9"/>
<reference evidence="1" key="1">
    <citation type="journal article" date="2015" name="Nature">
        <title>Complex archaea that bridge the gap between prokaryotes and eukaryotes.</title>
        <authorList>
            <person name="Spang A."/>
            <person name="Saw J.H."/>
            <person name="Jorgensen S.L."/>
            <person name="Zaremba-Niedzwiedzka K."/>
            <person name="Martijn J."/>
            <person name="Lind A.E."/>
            <person name="van Eijk R."/>
            <person name="Schleper C."/>
            <person name="Guy L."/>
            <person name="Ettema T.J."/>
        </authorList>
    </citation>
    <scope>NUCLEOTIDE SEQUENCE</scope>
</reference>
<sequence>MTERLTVREASAAYESAMRNIPPLERGICTVCRTFIDPEYDTCYRCMMQSSQLDVVVPITYSEHLGQMHTALRNYKDGYGQAQSYAMVRLAAILWRFLEAHETCVSAAAGASAFEVVTTVPSSTVERDDRRANLRTMVGWCKPLKDRYRRVLRATGEAPSGRAYDESRYKAAESLEGRNVLLIDDTWAGGGHAQSAAHALRAAGAERVGLVVIGRHVHRDWKIAESDSAGDRLDALPRAFDWD</sequence>
<organism evidence="1">
    <name type="scientific">marine sediment metagenome</name>
    <dbReference type="NCBI Taxonomy" id="412755"/>
    <lineage>
        <taxon>unclassified sequences</taxon>
        <taxon>metagenomes</taxon>
        <taxon>ecological metagenomes</taxon>
    </lineage>
</organism>